<dbReference type="RefSeq" id="WP_033784784.1">
    <property type="nucleotide sequence ID" value="NZ_CP028350.1"/>
</dbReference>
<accession>A0AAN1NUG4</accession>
<sequence length="81" mass="9360">MSLVYIPALIPLLLNKENEKGSPLTEEEVSSIKDSATCIEVARDVAFTMAECRGYFDINPEKCWEEWRAYRSERLHQSGHR</sequence>
<dbReference type="Proteomes" id="UP000241538">
    <property type="component" value="Plasmid pPV989-508"/>
</dbReference>
<geneLocation type="plasmid" evidence="2">
    <name>ppv989-508</name>
</geneLocation>
<dbReference type="AlphaFoldDB" id="A0AAN1NUG4"/>
<keyword evidence="1" id="KW-0614">Plasmid</keyword>
<protein>
    <submittedName>
        <fullName evidence="1">Uncharacterized protein</fullName>
    </submittedName>
</protein>
<gene>
    <name evidence="1" type="ORF">C9381_19890</name>
</gene>
<name>A0AAN1NUG4_9GAMM</name>
<evidence type="ECO:0000313" key="2">
    <source>
        <dbReference type="Proteomes" id="UP000241538"/>
    </source>
</evidence>
<evidence type="ECO:0000313" key="1">
    <source>
        <dbReference type="EMBL" id="AVV39498.1"/>
    </source>
</evidence>
<dbReference type="EMBL" id="CP028350">
    <property type="protein sequence ID" value="AVV39498.1"/>
    <property type="molecule type" value="Genomic_DNA"/>
</dbReference>
<dbReference type="GeneID" id="58740000"/>
<proteinExistence type="predicted"/>
<reference evidence="1 2" key="1">
    <citation type="journal article" date="2018" name="Int J Genomics">
        <title>Comparative Genomics Analysis of Plasmid pPV989-94 from a Clinical Isolate of Pantoea vagans PV989.</title>
        <authorList>
            <person name="Xu L."/>
            <person name="Yin M."/>
            <person name="Zhu T."/>
            <person name="Lu J."/>
            <person name="Bao Q."/>
        </authorList>
    </citation>
    <scope>NUCLEOTIDE SEQUENCE [LARGE SCALE GENOMIC DNA]</scope>
    <source>
        <strain evidence="1 2">PV989</strain>
    </source>
</reference>
<organism evidence="1 2">
    <name type="scientific">Pantoea vagans</name>
    <dbReference type="NCBI Taxonomy" id="470934"/>
    <lineage>
        <taxon>Bacteria</taxon>
        <taxon>Pseudomonadati</taxon>
        <taxon>Pseudomonadota</taxon>
        <taxon>Gammaproteobacteria</taxon>
        <taxon>Enterobacterales</taxon>
        <taxon>Erwiniaceae</taxon>
        <taxon>Pantoea</taxon>
    </lineage>
</organism>